<evidence type="ECO:0000256" key="1">
    <source>
        <dbReference type="SAM" id="MobiDB-lite"/>
    </source>
</evidence>
<protein>
    <recommendedName>
        <fullName evidence="2">Protein kinase domain-containing protein</fullName>
    </recommendedName>
</protein>
<dbReference type="GO" id="GO:0032968">
    <property type="term" value="P:positive regulation of transcription elongation by RNA polymerase II"/>
    <property type="evidence" value="ECO:0007669"/>
    <property type="project" value="TreeGrafter"/>
</dbReference>
<dbReference type="PANTHER" id="PTHR24056:SF221">
    <property type="entry name" value="OS02G0304500 PROTEIN"/>
    <property type="match status" value="1"/>
</dbReference>
<name>A0A922JU75_CARIL</name>
<reference evidence="3" key="1">
    <citation type="submission" date="2021-01" db="EMBL/GenBank/DDBJ databases">
        <authorList>
            <person name="Lovell J.T."/>
            <person name="Bentley N."/>
            <person name="Bhattarai G."/>
            <person name="Jenkins J.W."/>
            <person name="Sreedasyam A."/>
            <person name="Alarcon Y."/>
            <person name="Bock C."/>
            <person name="Boston L."/>
            <person name="Carlson J."/>
            <person name="Cervantes K."/>
            <person name="Clermont K."/>
            <person name="Krom N."/>
            <person name="Kubenka K."/>
            <person name="Mamidi S."/>
            <person name="Mattison C."/>
            <person name="Monteros M."/>
            <person name="Pisani C."/>
            <person name="Plott C."/>
            <person name="Rajasekar S."/>
            <person name="Rhein H.S."/>
            <person name="Rohla C."/>
            <person name="Song M."/>
            <person name="Hilaire R.S."/>
            <person name="Shu S."/>
            <person name="Wells L."/>
            <person name="Wang X."/>
            <person name="Webber J."/>
            <person name="Heerema R.J."/>
            <person name="Klein P."/>
            <person name="Conner P."/>
            <person name="Grauke L."/>
            <person name="Grimwood J."/>
            <person name="Schmutz J."/>
            <person name="Randall J.J."/>
        </authorList>
    </citation>
    <scope>NUCLEOTIDE SEQUENCE</scope>
    <source>
        <tissue evidence="3">Leaf</tissue>
    </source>
</reference>
<dbReference type="InterPro" id="IPR000719">
    <property type="entry name" value="Prot_kinase_dom"/>
</dbReference>
<dbReference type="AlphaFoldDB" id="A0A922JU75"/>
<dbReference type="InterPro" id="IPR050108">
    <property type="entry name" value="CDK"/>
</dbReference>
<evidence type="ECO:0000313" key="3">
    <source>
        <dbReference type="EMBL" id="KAG6717234.1"/>
    </source>
</evidence>
<dbReference type="GO" id="GO:0005634">
    <property type="term" value="C:nucleus"/>
    <property type="evidence" value="ECO:0007669"/>
    <property type="project" value="TreeGrafter"/>
</dbReference>
<gene>
    <name evidence="3" type="ORF">I3842_04G088200</name>
</gene>
<feature type="region of interest" description="Disordered" evidence="1">
    <location>
        <begin position="1"/>
        <end position="25"/>
    </location>
</feature>
<sequence>MGCTLGKPPTPSPPRHIERLKSENGYVRGRRPIDRNQLPKDSAAAVPINCQVEDKHIVGAVNTERDGGGDRVVVREREKSGNASKRFRSKKIGGDELVGGWPKWLVDNVPGDLLSGLVSKSADSYDKLAKIRQGTYSNVYKARDTDTKKIVALKKVRFDTTEPESVKFMAREIKILKMLDHPNVIKLEGLATSRMDYSLYPIFNFMESDLTGIIPRLGETLNKAQVKCYMQQLLSGLQHCHERGLIDRRGVLKIADFGHANLYNPEQKQLLLGSTDYGAGIDLWRCLLAKMFVGRPFMPGRTEVEQLHRIFKLCGSPSVDYWNKMKLPASFPPYHLSFGLLTTLLALDPTCRGSAASALHSEVTLPIPRKKKNQSKTRDQKMRRTSKTKQSTRTKDDGHQGKKLIIEQPTEDFDSNKELVVLIKRGAPTTEFHPNALKNIKNPTLLQAYIRDIINPNEGKILPHYRRSLSSIDFRSLDLEKIAKLYEFDKDKAIKDNPP</sequence>
<feature type="compositionally biased region" description="Basic residues" evidence="1">
    <location>
        <begin position="383"/>
        <end position="392"/>
    </location>
</feature>
<feature type="region of interest" description="Disordered" evidence="1">
    <location>
        <begin position="362"/>
        <end position="408"/>
    </location>
</feature>
<dbReference type="EMBL" id="CM031828">
    <property type="protein sequence ID" value="KAG6717234.1"/>
    <property type="molecule type" value="Genomic_DNA"/>
</dbReference>
<comment type="caution">
    <text evidence="3">The sequence shown here is derived from an EMBL/GenBank/DDBJ whole genome shotgun (WGS) entry which is preliminary data.</text>
</comment>
<dbReference type="PANTHER" id="PTHR24056">
    <property type="entry name" value="CELL DIVISION PROTEIN KINASE"/>
    <property type="match status" value="1"/>
</dbReference>
<dbReference type="GO" id="GO:0000307">
    <property type="term" value="C:cyclin-dependent protein kinase holoenzyme complex"/>
    <property type="evidence" value="ECO:0007669"/>
    <property type="project" value="TreeGrafter"/>
</dbReference>
<proteinExistence type="predicted"/>
<dbReference type="FunFam" id="3.30.200.20:FF:000021">
    <property type="entry name" value="probable serine/threonine-protein kinase At1g54610"/>
    <property type="match status" value="1"/>
</dbReference>
<organism evidence="3 4">
    <name type="scientific">Carya illinoinensis</name>
    <name type="common">Pecan</name>
    <dbReference type="NCBI Taxonomy" id="32201"/>
    <lineage>
        <taxon>Eukaryota</taxon>
        <taxon>Viridiplantae</taxon>
        <taxon>Streptophyta</taxon>
        <taxon>Embryophyta</taxon>
        <taxon>Tracheophyta</taxon>
        <taxon>Spermatophyta</taxon>
        <taxon>Magnoliopsida</taxon>
        <taxon>eudicotyledons</taxon>
        <taxon>Gunneridae</taxon>
        <taxon>Pentapetalae</taxon>
        <taxon>rosids</taxon>
        <taxon>fabids</taxon>
        <taxon>Fagales</taxon>
        <taxon>Juglandaceae</taxon>
        <taxon>Carya</taxon>
    </lineage>
</organism>
<dbReference type="GO" id="GO:0008353">
    <property type="term" value="F:RNA polymerase II CTD heptapeptide repeat kinase activity"/>
    <property type="evidence" value="ECO:0007669"/>
    <property type="project" value="TreeGrafter"/>
</dbReference>
<evidence type="ECO:0000259" key="2">
    <source>
        <dbReference type="PROSITE" id="PS50011"/>
    </source>
</evidence>
<dbReference type="Proteomes" id="UP000811246">
    <property type="component" value="Chromosome 4"/>
</dbReference>
<dbReference type="Pfam" id="PF00069">
    <property type="entry name" value="Pkinase"/>
    <property type="match status" value="1"/>
</dbReference>
<feature type="domain" description="Protein kinase" evidence="2">
    <location>
        <begin position="125"/>
        <end position="365"/>
    </location>
</feature>
<dbReference type="GO" id="GO:0005524">
    <property type="term" value="F:ATP binding"/>
    <property type="evidence" value="ECO:0007669"/>
    <property type="project" value="InterPro"/>
</dbReference>
<dbReference type="PROSITE" id="PS50011">
    <property type="entry name" value="PROTEIN_KINASE_DOM"/>
    <property type="match status" value="1"/>
</dbReference>
<evidence type="ECO:0000313" key="4">
    <source>
        <dbReference type="Proteomes" id="UP000811246"/>
    </source>
</evidence>
<accession>A0A922JU75</accession>